<dbReference type="EMBL" id="JQGA01001632">
    <property type="protein sequence ID" value="KGO63550.1"/>
    <property type="molecule type" value="Genomic_DNA"/>
</dbReference>
<dbReference type="AlphaFoldDB" id="A0A0A2KGR6"/>
<sequence length="30" mass="3570">MLGKGFEGFFPVKFMSMLYWKFRALRPSPT</sequence>
<accession>A0A0A2KGR6</accession>
<comment type="caution">
    <text evidence="1">The sequence shown here is derived from an EMBL/GenBank/DDBJ whole genome shotgun (WGS) entry which is preliminary data.</text>
</comment>
<gene>
    <name evidence="1" type="ORF">PITC_049320</name>
</gene>
<evidence type="ECO:0000313" key="2">
    <source>
        <dbReference type="Proteomes" id="UP000030104"/>
    </source>
</evidence>
<organism evidence="1 2">
    <name type="scientific">Penicillium italicum</name>
    <name type="common">Blue mold</name>
    <dbReference type="NCBI Taxonomy" id="40296"/>
    <lineage>
        <taxon>Eukaryota</taxon>
        <taxon>Fungi</taxon>
        <taxon>Dikarya</taxon>
        <taxon>Ascomycota</taxon>
        <taxon>Pezizomycotina</taxon>
        <taxon>Eurotiomycetes</taxon>
        <taxon>Eurotiomycetidae</taxon>
        <taxon>Eurotiales</taxon>
        <taxon>Aspergillaceae</taxon>
        <taxon>Penicillium</taxon>
    </lineage>
</organism>
<keyword evidence="2" id="KW-1185">Reference proteome</keyword>
<dbReference type="HOGENOM" id="CLU_3406518_0_0_1"/>
<dbReference type="Proteomes" id="UP000030104">
    <property type="component" value="Unassembled WGS sequence"/>
</dbReference>
<evidence type="ECO:0000313" key="1">
    <source>
        <dbReference type="EMBL" id="KGO63550.1"/>
    </source>
</evidence>
<reference evidence="1 2" key="1">
    <citation type="journal article" date="2015" name="Mol. Plant Microbe Interact.">
        <title>Genome, transcriptome, and functional analyses of Penicillium expansum provide new insights into secondary metabolism and pathogenicity.</title>
        <authorList>
            <person name="Ballester A.R."/>
            <person name="Marcet-Houben M."/>
            <person name="Levin E."/>
            <person name="Sela N."/>
            <person name="Selma-Lazaro C."/>
            <person name="Carmona L."/>
            <person name="Wisniewski M."/>
            <person name="Droby S."/>
            <person name="Gonzalez-Candelas L."/>
            <person name="Gabaldon T."/>
        </authorList>
    </citation>
    <scope>NUCLEOTIDE SEQUENCE [LARGE SCALE GENOMIC DNA]</scope>
    <source>
        <strain evidence="1 2">PHI-1</strain>
    </source>
</reference>
<dbReference type="OrthoDB" id="10497677at2759"/>
<protein>
    <submittedName>
        <fullName evidence="1">Uncharacterized protein</fullName>
    </submittedName>
</protein>
<proteinExistence type="predicted"/>
<name>A0A0A2KGR6_PENIT</name>